<dbReference type="Proteomes" id="UP000827549">
    <property type="component" value="Chromosome 5"/>
</dbReference>
<protein>
    <submittedName>
        <fullName evidence="2">Uncharacterized protein</fullName>
    </submittedName>
</protein>
<sequence>MGIIKTGIQAGVAYAAVNKITKTMEATAQAKHGKQTPPHPPCNCPHCPYSEQSVYGTGAPAYGQQGQTLPPPPPQQQALAPPPTTAYGNAAPPPAPYGGRSASPPPPTAYGGGGGASPQTRALADPAPPYDPRADVQALFASAFEKRRR</sequence>
<evidence type="ECO:0000256" key="1">
    <source>
        <dbReference type="SAM" id="MobiDB-lite"/>
    </source>
</evidence>
<evidence type="ECO:0000313" key="3">
    <source>
        <dbReference type="Proteomes" id="UP000827549"/>
    </source>
</evidence>
<feature type="compositionally biased region" description="Pro residues" evidence="1">
    <location>
        <begin position="69"/>
        <end position="84"/>
    </location>
</feature>
<dbReference type="EMBL" id="CP086718">
    <property type="protein sequence ID" value="WOO84111.1"/>
    <property type="molecule type" value="Genomic_DNA"/>
</dbReference>
<dbReference type="GeneID" id="87810805"/>
<feature type="region of interest" description="Disordered" evidence="1">
    <location>
        <begin position="28"/>
        <end position="135"/>
    </location>
</feature>
<reference evidence="2" key="1">
    <citation type="submission" date="2023-10" db="EMBL/GenBank/DDBJ databases">
        <authorList>
            <person name="Noh H."/>
        </authorList>
    </citation>
    <scope>NUCLEOTIDE SEQUENCE</scope>
    <source>
        <strain evidence="2">DUCC4014</strain>
    </source>
</reference>
<dbReference type="AlphaFoldDB" id="A0AAF0YFW4"/>
<proteinExistence type="predicted"/>
<evidence type="ECO:0000313" key="2">
    <source>
        <dbReference type="EMBL" id="WOO84111.1"/>
    </source>
</evidence>
<name>A0AAF0YFW4_9TREE</name>
<dbReference type="RefSeq" id="XP_062630137.1">
    <property type="nucleotide sequence ID" value="XM_062774153.1"/>
</dbReference>
<organism evidence="2 3">
    <name type="scientific">Vanrija pseudolonga</name>
    <dbReference type="NCBI Taxonomy" id="143232"/>
    <lineage>
        <taxon>Eukaryota</taxon>
        <taxon>Fungi</taxon>
        <taxon>Dikarya</taxon>
        <taxon>Basidiomycota</taxon>
        <taxon>Agaricomycotina</taxon>
        <taxon>Tremellomycetes</taxon>
        <taxon>Trichosporonales</taxon>
        <taxon>Trichosporonaceae</taxon>
        <taxon>Vanrija</taxon>
    </lineage>
</organism>
<gene>
    <name evidence="2" type="ORF">LOC62_05G007633</name>
</gene>
<accession>A0AAF0YFW4</accession>
<keyword evidence="3" id="KW-1185">Reference proteome</keyword>